<dbReference type="InterPro" id="IPR052035">
    <property type="entry name" value="ZnF_BED_domain_contain"/>
</dbReference>
<name>A0AAV1KF76_9NEOP</name>
<dbReference type="Pfam" id="PF04937">
    <property type="entry name" value="DUF659"/>
    <property type="match status" value="1"/>
</dbReference>
<keyword evidence="6" id="KW-0238">DNA-binding</keyword>
<reference evidence="11 12" key="1">
    <citation type="submission" date="2023-11" db="EMBL/GenBank/DDBJ databases">
        <authorList>
            <person name="Hedman E."/>
            <person name="Englund M."/>
            <person name="Stromberg M."/>
            <person name="Nyberg Akerstrom W."/>
            <person name="Nylinder S."/>
            <person name="Jareborg N."/>
            <person name="Kallberg Y."/>
            <person name="Kronander E."/>
        </authorList>
    </citation>
    <scope>NUCLEOTIDE SEQUENCE [LARGE SCALE GENOMIC DNA]</scope>
</reference>
<dbReference type="PANTHER" id="PTHR46481">
    <property type="entry name" value="ZINC FINGER BED DOMAIN-CONTAINING PROTEIN 4"/>
    <property type="match status" value="1"/>
</dbReference>
<comment type="caution">
    <text evidence="11">The sequence shown here is derived from an EMBL/GenBank/DDBJ whole genome shotgun (WGS) entry which is preliminary data.</text>
</comment>
<proteinExistence type="predicted"/>
<dbReference type="GO" id="GO:0046983">
    <property type="term" value="F:protein dimerization activity"/>
    <property type="evidence" value="ECO:0007669"/>
    <property type="project" value="InterPro"/>
</dbReference>
<evidence type="ECO:0000256" key="3">
    <source>
        <dbReference type="ARBA" id="ARBA00022771"/>
    </source>
</evidence>
<dbReference type="SUPFAM" id="SSF140996">
    <property type="entry name" value="Hermes dimerisation domain"/>
    <property type="match status" value="1"/>
</dbReference>
<dbReference type="Pfam" id="PF02892">
    <property type="entry name" value="zf-BED"/>
    <property type="match status" value="1"/>
</dbReference>
<dbReference type="InterPro" id="IPR036236">
    <property type="entry name" value="Znf_C2H2_sf"/>
</dbReference>
<dbReference type="EMBL" id="CAVLGL010000035">
    <property type="protein sequence ID" value="CAK1581708.1"/>
    <property type="molecule type" value="Genomic_DNA"/>
</dbReference>
<evidence type="ECO:0000256" key="9">
    <source>
        <dbReference type="PROSITE-ProRule" id="PRU00027"/>
    </source>
</evidence>
<organism evidence="11 12">
    <name type="scientific">Parnassius mnemosyne</name>
    <name type="common">clouded apollo</name>
    <dbReference type="NCBI Taxonomy" id="213953"/>
    <lineage>
        <taxon>Eukaryota</taxon>
        <taxon>Metazoa</taxon>
        <taxon>Ecdysozoa</taxon>
        <taxon>Arthropoda</taxon>
        <taxon>Hexapoda</taxon>
        <taxon>Insecta</taxon>
        <taxon>Pterygota</taxon>
        <taxon>Neoptera</taxon>
        <taxon>Endopterygota</taxon>
        <taxon>Lepidoptera</taxon>
        <taxon>Glossata</taxon>
        <taxon>Ditrysia</taxon>
        <taxon>Papilionoidea</taxon>
        <taxon>Papilionidae</taxon>
        <taxon>Parnassiinae</taxon>
        <taxon>Parnassini</taxon>
        <taxon>Parnassius</taxon>
        <taxon>Driopa</taxon>
    </lineage>
</organism>
<dbReference type="SUPFAM" id="SSF57667">
    <property type="entry name" value="beta-beta-alpha zinc fingers"/>
    <property type="match status" value="1"/>
</dbReference>
<dbReference type="AlphaFoldDB" id="A0AAV1KF76"/>
<evidence type="ECO:0000259" key="10">
    <source>
        <dbReference type="PROSITE" id="PS50808"/>
    </source>
</evidence>
<gene>
    <name evidence="11" type="ORF">PARMNEM_LOCUS3344</name>
</gene>
<keyword evidence="2" id="KW-0479">Metal-binding</keyword>
<dbReference type="Proteomes" id="UP001314205">
    <property type="component" value="Unassembled WGS sequence"/>
</dbReference>
<keyword evidence="7" id="KW-0804">Transcription</keyword>
<dbReference type="InterPro" id="IPR008906">
    <property type="entry name" value="HATC_C_dom"/>
</dbReference>
<evidence type="ECO:0000256" key="7">
    <source>
        <dbReference type="ARBA" id="ARBA00023163"/>
    </source>
</evidence>
<keyword evidence="4" id="KW-0862">Zinc</keyword>
<dbReference type="GO" id="GO:0009791">
    <property type="term" value="P:post-embryonic development"/>
    <property type="evidence" value="ECO:0007669"/>
    <property type="project" value="UniProtKB-ARBA"/>
</dbReference>
<dbReference type="GO" id="GO:0003677">
    <property type="term" value="F:DNA binding"/>
    <property type="evidence" value="ECO:0007669"/>
    <property type="project" value="UniProtKB-KW"/>
</dbReference>
<dbReference type="PROSITE" id="PS50808">
    <property type="entry name" value="ZF_BED"/>
    <property type="match status" value="1"/>
</dbReference>
<evidence type="ECO:0000313" key="12">
    <source>
        <dbReference type="Proteomes" id="UP001314205"/>
    </source>
</evidence>
<keyword evidence="12" id="KW-1185">Reference proteome</keyword>
<accession>A0AAV1KF76</accession>
<evidence type="ECO:0000256" key="6">
    <source>
        <dbReference type="ARBA" id="ARBA00023125"/>
    </source>
</evidence>
<protein>
    <recommendedName>
        <fullName evidence="10">BED-type domain-containing protein</fullName>
    </recommendedName>
</protein>
<keyword evidence="5" id="KW-0805">Transcription regulation</keyword>
<evidence type="ECO:0000256" key="2">
    <source>
        <dbReference type="ARBA" id="ARBA00022723"/>
    </source>
</evidence>
<evidence type="ECO:0000313" key="11">
    <source>
        <dbReference type="EMBL" id="CAK1581708.1"/>
    </source>
</evidence>
<dbReference type="GO" id="GO:0005634">
    <property type="term" value="C:nucleus"/>
    <property type="evidence" value="ECO:0007669"/>
    <property type="project" value="UniProtKB-SubCell"/>
</dbReference>
<sequence length="634" mass="71693">MSRKTSDIWKHFSIGDNVAKIATCNICQNAVSYKSTITNLKLHLKRKHVSVFYTLSQPDTNIASQATLTSDKTINVTNPEHAIASALTINSTATISDAISSGSSAQKRQRTMASYIPKKMSMQESKLIDEALLHLFIWDYQPLSIVEDKGFLKYTNALNPSYKPPSRKTISASLIPSAYTACREKLMKEVQREAMSVCLTTDTWTSSVNDSYIAITIHYTTSELEFKTVLLECAHYSEKHTGELLASQLKNTIEAWGLTGKVVLAITDNAKNIVNAINLLGWKHFGCYAHTLNLVVDDALKIVKDTLEKIKNIVSYFKRSSSATDRLIKYQVQQQINIPKKLKQSIPTRWNSTFFMLQRFVELEEAVRATLALVQRDFDESLSEDDWIICTQLTTILKPFEQATAKMSGEKYTTASMAIVVTRGLHNVCENLLKNQYKPVISNVLLKLKEGLSMRFNNIEYHKELAMSTLLDPRFKMSGFSDKCAADHSKKRAIDMVATMIGNSVVTHYPTTSNEPSQPGCSKEISIWDDFDREVNNLQPRSSPMAKAITEIGAYLEDALLPRNSEDTPLEWWKNNRHLYPTLCKLFIKRGNFLATSVPCERIFSKAGYIINDRRTRLTSEKVRQLVFLNINKS</sequence>
<dbReference type="InterPro" id="IPR003656">
    <property type="entry name" value="Znf_BED"/>
</dbReference>
<evidence type="ECO:0000256" key="1">
    <source>
        <dbReference type="ARBA" id="ARBA00004123"/>
    </source>
</evidence>
<evidence type="ECO:0000256" key="8">
    <source>
        <dbReference type="ARBA" id="ARBA00023242"/>
    </source>
</evidence>
<evidence type="ECO:0000256" key="5">
    <source>
        <dbReference type="ARBA" id="ARBA00023015"/>
    </source>
</evidence>
<dbReference type="SMART" id="SM00614">
    <property type="entry name" value="ZnF_BED"/>
    <property type="match status" value="1"/>
</dbReference>
<feature type="domain" description="BED-type" evidence="10">
    <location>
        <begin position="3"/>
        <end position="55"/>
    </location>
</feature>
<evidence type="ECO:0000256" key="4">
    <source>
        <dbReference type="ARBA" id="ARBA00022833"/>
    </source>
</evidence>
<keyword evidence="8" id="KW-0539">Nucleus</keyword>
<keyword evidence="3 9" id="KW-0863">Zinc-finger</keyword>
<dbReference type="InterPro" id="IPR012337">
    <property type="entry name" value="RNaseH-like_sf"/>
</dbReference>
<dbReference type="GO" id="GO:0008270">
    <property type="term" value="F:zinc ion binding"/>
    <property type="evidence" value="ECO:0007669"/>
    <property type="project" value="UniProtKB-KW"/>
</dbReference>
<comment type="subcellular location">
    <subcellularLocation>
        <location evidence="1">Nucleus</location>
    </subcellularLocation>
</comment>
<dbReference type="Pfam" id="PF05699">
    <property type="entry name" value="Dimer_Tnp_hAT"/>
    <property type="match status" value="1"/>
</dbReference>
<dbReference type="PANTHER" id="PTHR46481:SF10">
    <property type="entry name" value="ZINC FINGER BED DOMAIN-CONTAINING PROTEIN 39"/>
    <property type="match status" value="1"/>
</dbReference>
<dbReference type="InterPro" id="IPR007021">
    <property type="entry name" value="DUF659"/>
</dbReference>
<dbReference type="SUPFAM" id="SSF53098">
    <property type="entry name" value="Ribonuclease H-like"/>
    <property type="match status" value="1"/>
</dbReference>